<organism evidence="1 2">
    <name type="scientific">Cohnella suwonensis</name>
    <dbReference type="NCBI Taxonomy" id="696072"/>
    <lineage>
        <taxon>Bacteria</taxon>
        <taxon>Bacillati</taxon>
        <taxon>Bacillota</taxon>
        <taxon>Bacilli</taxon>
        <taxon>Bacillales</taxon>
        <taxon>Paenibacillaceae</taxon>
        <taxon>Cohnella</taxon>
    </lineage>
</organism>
<keyword evidence="2" id="KW-1185">Reference proteome</keyword>
<reference evidence="2" key="1">
    <citation type="journal article" date="2019" name="Int. J. Syst. Evol. Microbiol.">
        <title>The Global Catalogue of Microorganisms (GCM) 10K type strain sequencing project: providing services to taxonomists for standard genome sequencing and annotation.</title>
        <authorList>
            <consortium name="The Broad Institute Genomics Platform"/>
            <consortium name="The Broad Institute Genome Sequencing Center for Infectious Disease"/>
            <person name="Wu L."/>
            <person name="Ma J."/>
        </authorList>
    </citation>
    <scope>NUCLEOTIDE SEQUENCE [LARGE SCALE GENOMIC DNA]</scope>
    <source>
        <strain evidence="2">CCUG 57113</strain>
    </source>
</reference>
<accession>A0ABW0LSC9</accession>
<dbReference type="EMBL" id="JBHSMH010000007">
    <property type="protein sequence ID" value="MFC5468175.1"/>
    <property type="molecule type" value="Genomic_DNA"/>
</dbReference>
<dbReference type="Proteomes" id="UP001596105">
    <property type="component" value="Unassembled WGS sequence"/>
</dbReference>
<evidence type="ECO:0008006" key="3">
    <source>
        <dbReference type="Google" id="ProtNLM"/>
    </source>
</evidence>
<proteinExistence type="predicted"/>
<sequence length="59" mass="6666">MGWGNSFGLRDVPNQRYPRKLIAPPSEHLVILEREGKLLVAVGDEFIQGQVEETFKDLA</sequence>
<evidence type="ECO:0000313" key="1">
    <source>
        <dbReference type="EMBL" id="MFC5468175.1"/>
    </source>
</evidence>
<gene>
    <name evidence="1" type="ORF">ACFPPD_05535</name>
</gene>
<protein>
    <recommendedName>
        <fullName evidence="3">RCK C-terminal domain-containing protein</fullName>
    </recommendedName>
</protein>
<name>A0ABW0LSC9_9BACL</name>
<evidence type="ECO:0000313" key="2">
    <source>
        <dbReference type="Proteomes" id="UP001596105"/>
    </source>
</evidence>
<comment type="caution">
    <text evidence="1">The sequence shown here is derived from an EMBL/GenBank/DDBJ whole genome shotgun (WGS) entry which is preliminary data.</text>
</comment>